<evidence type="ECO:0000313" key="2">
    <source>
        <dbReference type="EMBL" id="RUS27373.1"/>
    </source>
</evidence>
<name>A0A433QC75_9FUNG</name>
<evidence type="ECO:0000259" key="1">
    <source>
        <dbReference type="Pfam" id="PF13191"/>
    </source>
</evidence>
<dbReference type="SUPFAM" id="SSF52540">
    <property type="entry name" value="P-loop containing nucleoside triphosphate hydrolases"/>
    <property type="match status" value="1"/>
</dbReference>
<dbReference type="Pfam" id="PF13191">
    <property type="entry name" value="AAA_16"/>
    <property type="match status" value="1"/>
</dbReference>
<dbReference type="InterPro" id="IPR053159">
    <property type="entry name" value="Hybrid_Histidine_Kinase"/>
</dbReference>
<dbReference type="PANTHER" id="PTHR43642:SF1">
    <property type="entry name" value="HYBRID SIGNAL TRANSDUCTION HISTIDINE KINASE G"/>
    <property type="match status" value="1"/>
</dbReference>
<feature type="domain" description="Orc1-like AAA ATPase" evidence="1">
    <location>
        <begin position="241"/>
        <end position="401"/>
    </location>
</feature>
<dbReference type="AlphaFoldDB" id="A0A433QC75"/>
<dbReference type="InterPro" id="IPR027417">
    <property type="entry name" value="P-loop_NTPase"/>
</dbReference>
<dbReference type="Gene3D" id="1.10.510.10">
    <property type="entry name" value="Transferase(Phosphotransferase) domain 1"/>
    <property type="match status" value="1"/>
</dbReference>
<protein>
    <submittedName>
        <fullName evidence="2">AAA ATPase domain-containing protein</fullName>
    </submittedName>
</protein>
<feature type="non-terminal residue" evidence="2">
    <location>
        <position position="1"/>
    </location>
</feature>
<accession>A0A433QC75</accession>
<reference evidence="2 3" key="1">
    <citation type="journal article" date="2018" name="New Phytol.">
        <title>Phylogenomics of Endogonaceae and evolution of mycorrhizas within Mucoromycota.</title>
        <authorList>
            <person name="Chang Y."/>
            <person name="Desiro A."/>
            <person name="Na H."/>
            <person name="Sandor L."/>
            <person name="Lipzen A."/>
            <person name="Clum A."/>
            <person name="Barry K."/>
            <person name="Grigoriev I.V."/>
            <person name="Martin F.M."/>
            <person name="Stajich J.E."/>
            <person name="Smith M.E."/>
            <person name="Bonito G."/>
            <person name="Spatafora J.W."/>
        </authorList>
    </citation>
    <scope>NUCLEOTIDE SEQUENCE [LARGE SCALE GENOMIC DNA]</scope>
    <source>
        <strain evidence="2 3">AD002</strain>
    </source>
</reference>
<dbReference type="EMBL" id="RBNJ01008531">
    <property type="protein sequence ID" value="RUS27373.1"/>
    <property type="molecule type" value="Genomic_DNA"/>
</dbReference>
<dbReference type="InterPro" id="IPR011009">
    <property type="entry name" value="Kinase-like_dom_sf"/>
</dbReference>
<sequence length="1153" mass="130030">EQTGRTSYYPDHRTDLYSLGIVFFTLLTRKLPFEGGPMDIIHSVLSRKVPLVHEVRPDVPSIISLIIEKLTSKVSNICMEAGWSIDVSPPYSDGVRCFVVRQFNDIYCLFLGHVLFGVDIKSREHGLCRCMPWRISPDDRYNSANGLLKDLLECQRRLTQSSDSSEPIAHFPLGQLDVASLFTLPSTIFGRQNEIEQITSIIKRVADTHAQFSKGGSSGSETAISTAFVKNGTSVVKEKNGCEFIVVCGPGGIGKSTLVNLIQTTARESGYMAASKFDSKQQIPYSPILRCVSTILKQLLTESEDEIHRFYTRLRDNLGPQFVNVQLMIDLVPELKPILANMPSLPALEQLSSGENVARFHSVFLEVIRSIAQRRMLTLFLDDLQQADESSLDLIASLVAAKIKMIIIVTFRDKEVSREKMASIFDSEYARVTYIKLEPLDITSLTEFVVATLHRDKDTVLPMVELIQRRTRGNPLYARQLILCMKKRDIIYFDRENKKWEYDLGAMKEMLGPDGGGGGGTVDEADVDVDFLVDHLRELPLDAQKFLKWASLIGKLAFPFLLGILLVFKSGWTLESIARYKRSQFHAIILRFITGNVFDLKSIKYLMSLTDLDQSDLTNVDNVKQGIDGIQLTMLEESLFSSQPVSIRKRDEVHHQGKDVVIGLQILLQEGILLPIVEDEFRFMHDRYLHAAYLLADETLRQKMHLKIAEFLMQDASAEVFLIADHLIKSACLIAAFPQKSKYRAILGRAGDKASSSGALKMALSYYSCCLDLLTASPWKFGLDSSYIETLQLYLKVAELARWSNDTARAISLLKDVFSHAESPVDRTPAWRIRSQMHYLQQNYRDGLHDLFQCLRELGLQGIRLDITQDEVDELFYQLKGDIVRRGFNGLCDTPPCEDPRILSIMGVLQEAATVSYWHSPQLVDMMAMRLVQTSLVYGMSSASGPGFAWFGGAAANRYELYSFAADLGELVVALCEKYSGHSEIARGYIAYALLLHQWKNRHIRTGMTFFEKAYKHALSGGDNVYSASALLHIGVIKFYIGENLDDTVEQLQRGLDESRETSSNTISLLFTGMIRTILALQGKTYATADAIFDDEFFREEDYVEESCKNTTDTLIPMSWYWSFKIVPLVLYGYYEKAAELGFDCIKGLDCHP</sequence>
<proteinExistence type="predicted"/>
<evidence type="ECO:0000313" key="3">
    <source>
        <dbReference type="Proteomes" id="UP000274822"/>
    </source>
</evidence>
<dbReference type="InterPro" id="IPR041664">
    <property type="entry name" value="AAA_16"/>
</dbReference>
<dbReference type="PANTHER" id="PTHR43642">
    <property type="entry name" value="HYBRID SIGNAL TRANSDUCTION HISTIDINE KINASE G"/>
    <property type="match status" value="1"/>
</dbReference>
<dbReference type="Proteomes" id="UP000274822">
    <property type="component" value="Unassembled WGS sequence"/>
</dbReference>
<organism evidence="2 3">
    <name type="scientific">Jimgerdemannia flammicorona</name>
    <dbReference type="NCBI Taxonomy" id="994334"/>
    <lineage>
        <taxon>Eukaryota</taxon>
        <taxon>Fungi</taxon>
        <taxon>Fungi incertae sedis</taxon>
        <taxon>Mucoromycota</taxon>
        <taxon>Mucoromycotina</taxon>
        <taxon>Endogonomycetes</taxon>
        <taxon>Endogonales</taxon>
        <taxon>Endogonaceae</taxon>
        <taxon>Jimgerdemannia</taxon>
    </lineage>
</organism>
<dbReference type="SUPFAM" id="SSF56112">
    <property type="entry name" value="Protein kinase-like (PK-like)"/>
    <property type="match status" value="1"/>
</dbReference>
<keyword evidence="3" id="KW-1185">Reference proteome</keyword>
<gene>
    <name evidence="2" type="ORF">BC938DRAFT_483341</name>
</gene>
<comment type="caution">
    <text evidence="2">The sequence shown here is derived from an EMBL/GenBank/DDBJ whole genome shotgun (WGS) entry which is preliminary data.</text>
</comment>
<dbReference type="Gene3D" id="3.40.50.300">
    <property type="entry name" value="P-loop containing nucleotide triphosphate hydrolases"/>
    <property type="match status" value="1"/>
</dbReference>